<gene>
    <name evidence="1" type="ORF">ATJ88_0802</name>
</gene>
<accession>A0A2A9EUD5</accession>
<sequence length="94" mass="9979">MTDLRLDTALLANTGTGLELVAAEFDAADTYAGRVADAVGDDELADAIRSFAGDWKERRAKMRDSVANVAELVGAVAEQFQCVDADLAKSLEES</sequence>
<evidence type="ECO:0008006" key="3">
    <source>
        <dbReference type="Google" id="ProtNLM"/>
    </source>
</evidence>
<evidence type="ECO:0000313" key="2">
    <source>
        <dbReference type="Proteomes" id="UP000224130"/>
    </source>
</evidence>
<dbReference type="Proteomes" id="UP000224130">
    <property type="component" value="Unassembled WGS sequence"/>
</dbReference>
<dbReference type="EMBL" id="PDJJ01000001">
    <property type="protein sequence ID" value="PFG42151.1"/>
    <property type="molecule type" value="Genomic_DNA"/>
</dbReference>
<reference evidence="1 2" key="1">
    <citation type="submission" date="2017-10" db="EMBL/GenBank/DDBJ databases">
        <title>Sequencing the genomes of 1000 actinobacteria strains.</title>
        <authorList>
            <person name="Klenk H.-P."/>
        </authorList>
    </citation>
    <scope>NUCLEOTIDE SEQUENCE [LARGE SCALE GENOMIC DNA]</scope>
    <source>
        <strain evidence="1 2">DSM 21863</strain>
    </source>
</reference>
<comment type="caution">
    <text evidence="1">The sequence shown here is derived from an EMBL/GenBank/DDBJ whole genome shotgun (WGS) entry which is preliminary data.</text>
</comment>
<protein>
    <recommendedName>
        <fullName evidence="3">Excreted virulence factor EspC (Type VII ESX diderm)</fullName>
    </recommendedName>
</protein>
<dbReference type="RefSeq" id="WP_098462711.1">
    <property type="nucleotide sequence ID" value="NZ_PDJJ01000001.1"/>
</dbReference>
<organism evidence="1 2">
    <name type="scientific">Isoptericola jiangsuensis</name>
    <dbReference type="NCBI Taxonomy" id="548579"/>
    <lineage>
        <taxon>Bacteria</taxon>
        <taxon>Bacillati</taxon>
        <taxon>Actinomycetota</taxon>
        <taxon>Actinomycetes</taxon>
        <taxon>Micrococcales</taxon>
        <taxon>Promicromonosporaceae</taxon>
        <taxon>Isoptericola</taxon>
    </lineage>
</organism>
<evidence type="ECO:0000313" key="1">
    <source>
        <dbReference type="EMBL" id="PFG42151.1"/>
    </source>
</evidence>
<dbReference type="AlphaFoldDB" id="A0A2A9EUD5"/>
<name>A0A2A9EUD5_9MICO</name>
<keyword evidence="2" id="KW-1185">Reference proteome</keyword>
<proteinExistence type="predicted"/>
<dbReference type="OrthoDB" id="5195569at2"/>